<evidence type="ECO:0000256" key="4">
    <source>
        <dbReference type="ARBA" id="ARBA00022475"/>
    </source>
</evidence>
<feature type="transmembrane region" description="Helical" evidence="9">
    <location>
        <begin position="468"/>
        <end position="495"/>
    </location>
</feature>
<dbReference type="InterPro" id="IPR027463">
    <property type="entry name" value="AcrB_DN_DC_subdom"/>
</dbReference>
<dbReference type="SUPFAM" id="SSF82693">
    <property type="entry name" value="Multidrug efflux transporter AcrB pore domain, PN1, PN2, PC1 and PC2 subdomains"/>
    <property type="match status" value="4"/>
</dbReference>
<dbReference type="RefSeq" id="WP_379904582.1">
    <property type="nucleotide sequence ID" value="NZ_JBHULM010000011.1"/>
</dbReference>
<dbReference type="InterPro" id="IPR001036">
    <property type="entry name" value="Acrflvin-R"/>
</dbReference>
<gene>
    <name evidence="10" type="ORF">ACFSSB_12115</name>
</gene>
<dbReference type="SUPFAM" id="SSF82866">
    <property type="entry name" value="Multidrug efflux transporter AcrB transmembrane domain"/>
    <property type="match status" value="2"/>
</dbReference>
<keyword evidence="8 9" id="KW-0472">Membrane</keyword>
<comment type="similarity">
    <text evidence="2">Belongs to the resistance-nodulation-cell division (RND) (TC 2.A.6) family.</text>
</comment>
<organism evidence="10 11">
    <name type="scientific">Lacinutrix gracilariae</name>
    <dbReference type="NCBI Taxonomy" id="1747198"/>
    <lineage>
        <taxon>Bacteria</taxon>
        <taxon>Pseudomonadati</taxon>
        <taxon>Bacteroidota</taxon>
        <taxon>Flavobacteriia</taxon>
        <taxon>Flavobacteriales</taxon>
        <taxon>Flavobacteriaceae</taxon>
        <taxon>Lacinutrix</taxon>
    </lineage>
</organism>
<name>A0ABW5K2A7_9FLAO</name>
<feature type="transmembrane region" description="Helical" evidence="9">
    <location>
        <begin position="969"/>
        <end position="988"/>
    </location>
</feature>
<dbReference type="Pfam" id="PF00873">
    <property type="entry name" value="ACR_tran"/>
    <property type="match status" value="1"/>
</dbReference>
<dbReference type="Gene3D" id="3.30.70.1440">
    <property type="entry name" value="Multidrug efflux transporter AcrB pore domain"/>
    <property type="match status" value="1"/>
</dbReference>
<accession>A0ABW5K2A7</accession>
<evidence type="ECO:0000256" key="1">
    <source>
        <dbReference type="ARBA" id="ARBA00004429"/>
    </source>
</evidence>
<feature type="transmembrane region" description="Helical" evidence="9">
    <location>
        <begin position="1000"/>
        <end position="1026"/>
    </location>
</feature>
<evidence type="ECO:0000256" key="6">
    <source>
        <dbReference type="ARBA" id="ARBA00022692"/>
    </source>
</evidence>
<keyword evidence="11" id="KW-1185">Reference proteome</keyword>
<feature type="transmembrane region" description="Helical" evidence="9">
    <location>
        <begin position="436"/>
        <end position="456"/>
    </location>
</feature>
<dbReference type="PANTHER" id="PTHR32063">
    <property type="match status" value="1"/>
</dbReference>
<evidence type="ECO:0000313" key="11">
    <source>
        <dbReference type="Proteomes" id="UP001597467"/>
    </source>
</evidence>
<keyword evidence="7 9" id="KW-1133">Transmembrane helix</keyword>
<dbReference type="Gene3D" id="1.20.1640.10">
    <property type="entry name" value="Multidrug efflux transporter AcrB transmembrane domain"/>
    <property type="match status" value="2"/>
</dbReference>
<dbReference type="PANTHER" id="PTHR32063:SF9">
    <property type="entry name" value="SIMILAR TO MULTIDRUG RESISTANCE PROTEIN MEXB"/>
    <property type="match status" value="1"/>
</dbReference>
<keyword evidence="3" id="KW-0813">Transport</keyword>
<keyword evidence="6 9" id="KW-0812">Transmembrane</keyword>
<dbReference type="Proteomes" id="UP001597467">
    <property type="component" value="Unassembled WGS sequence"/>
</dbReference>
<dbReference type="Gene3D" id="3.30.70.1430">
    <property type="entry name" value="Multidrug efflux transporter AcrB pore domain"/>
    <property type="match status" value="2"/>
</dbReference>
<comment type="subcellular location">
    <subcellularLocation>
        <location evidence="1">Cell inner membrane</location>
        <topology evidence="1">Multi-pass membrane protein</topology>
    </subcellularLocation>
</comment>
<feature type="transmembrane region" description="Helical" evidence="9">
    <location>
        <begin position="390"/>
        <end position="415"/>
    </location>
</feature>
<feature type="transmembrane region" description="Helical" evidence="9">
    <location>
        <begin position="867"/>
        <end position="886"/>
    </location>
</feature>
<evidence type="ECO:0000256" key="9">
    <source>
        <dbReference type="SAM" id="Phobius"/>
    </source>
</evidence>
<evidence type="ECO:0000256" key="2">
    <source>
        <dbReference type="ARBA" id="ARBA00010942"/>
    </source>
</evidence>
<dbReference type="EMBL" id="JBHULM010000011">
    <property type="protein sequence ID" value="MFD2543067.1"/>
    <property type="molecule type" value="Genomic_DNA"/>
</dbReference>
<feature type="transmembrane region" description="Helical" evidence="9">
    <location>
        <begin position="338"/>
        <end position="357"/>
    </location>
</feature>
<dbReference type="NCBIfam" id="TIGR00915">
    <property type="entry name" value="2A0602"/>
    <property type="match status" value="1"/>
</dbReference>
<feature type="transmembrane region" description="Helical" evidence="9">
    <location>
        <begin position="893"/>
        <end position="912"/>
    </location>
</feature>
<dbReference type="Gene3D" id="3.30.2090.10">
    <property type="entry name" value="Multidrug efflux transporter AcrB TolC docking domain, DN and DC subdomains"/>
    <property type="match status" value="2"/>
</dbReference>
<proteinExistence type="inferred from homology"/>
<reference evidence="11" key="1">
    <citation type="journal article" date="2019" name="Int. J. Syst. Evol. Microbiol.">
        <title>The Global Catalogue of Microorganisms (GCM) 10K type strain sequencing project: providing services to taxonomists for standard genome sequencing and annotation.</title>
        <authorList>
            <consortium name="The Broad Institute Genomics Platform"/>
            <consortium name="The Broad Institute Genome Sequencing Center for Infectious Disease"/>
            <person name="Wu L."/>
            <person name="Ma J."/>
        </authorList>
    </citation>
    <scope>NUCLEOTIDE SEQUENCE [LARGE SCALE GENOMIC DNA]</scope>
    <source>
        <strain evidence="11">KCTC 42808</strain>
    </source>
</reference>
<feature type="transmembrane region" description="Helical" evidence="9">
    <location>
        <begin position="924"/>
        <end position="948"/>
    </location>
</feature>
<evidence type="ECO:0000256" key="8">
    <source>
        <dbReference type="ARBA" id="ARBA00023136"/>
    </source>
</evidence>
<feature type="transmembrane region" description="Helical" evidence="9">
    <location>
        <begin position="12"/>
        <end position="32"/>
    </location>
</feature>
<protein>
    <submittedName>
        <fullName evidence="10">Efflux RND transporter permease subunit</fullName>
    </submittedName>
</protein>
<sequence length="1044" mass="113386">MLKTFIERPVLSTVISIIIVLLGAISIGTLPIEEYPDIAPPTIKVTASYTGANAETVLESVIIPIEEQINGVEGMTYMTSTASNTGTAEITVYFDQEMDADIAAVNVQNRVARAAPLLPSEVTQTGVITQKVETSALMFVSMYSESDNYDATFIQNYLKINVIPAMQRISGVGDVSVFSQQDYAMRIWLKPEKLAAYGLIPSDISAVLAEQNLEAAAGSLGQNNGESFSYTLTYSGRFKNESQYSDIVIKALGNGEFLRLKDVATIELDAQSYAANAMSLGNPAVFMGIFQTKGSNAQEIIENIKTTLEKVKSDLPEGLNIFVPYDTSLFLNASIEKVVHTLLEAFLLVFLVVFIFLQDFRSTLIPAIAVPVSIIGTFFFLNVFGYSINLLTLFALVLAIGIVVDDAIVVVEAVHAKMDDGEHNPKKATLTAMNEISGAIISITLVMAAVFIPVTFVTGPTGVFYEQFGVTLIIAILISAVNALTLSPALCALLLKSHDDEEVKGKGPLQRFYTLFNRGFNATIHRYGNSLQFLYKNKFVSALLLIIAVGGIYWAANTTPTGFVPNEDRGIIFANIELPAGASLDRTDAVARKLYSKIDGMDGIVGVNFIKGRSLINGTGSNYGMGIIKLKDWSEREDASLSAQAITGKLFGIAAGVPEAKIIFFSPPSIRGFGNSSGFEVNLLDKYGGEFKDLDQANKDFSMALMSHPEIKYAQSSFSTNYPQYEMEVNVPLAKEKGVSVNSIFSTLQGYIGGIYASDFSKYGKQFRVYIQALPEDRADESALNSMYVRTDTGEMTPITQFVNLKRVYGPQSVTRFNLLNSTMISGATNDGYSTGDAIRVIEEEVAKLPSNYTVAYSGLTREEVSAGNQTTFIFILSIVFVYFLLSAQYESYLLPFAVVLSLPFGVFGAYISTKLLGLENNIYFQISLIMLIGLLAKNAILIVEIALQKRRSGESILDAALDGAKSRLRPILMTSFAFILGLMPLVLAKGVGSEGNRSIGTGAVGGLLIGTIIGVFVIPILFILFQWLQEKVSSKPAVQTIED</sequence>
<evidence type="ECO:0000256" key="7">
    <source>
        <dbReference type="ARBA" id="ARBA00022989"/>
    </source>
</evidence>
<keyword evidence="4" id="KW-1003">Cell membrane</keyword>
<comment type="caution">
    <text evidence="10">The sequence shown here is derived from an EMBL/GenBank/DDBJ whole genome shotgun (WGS) entry which is preliminary data.</text>
</comment>
<dbReference type="SUPFAM" id="SSF82714">
    <property type="entry name" value="Multidrug efflux transporter AcrB TolC docking domain, DN and DC subdomains"/>
    <property type="match status" value="2"/>
</dbReference>
<dbReference type="InterPro" id="IPR004764">
    <property type="entry name" value="MdtF-like"/>
</dbReference>
<dbReference type="Gene3D" id="3.30.70.1320">
    <property type="entry name" value="Multidrug efflux transporter AcrB pore domain like"/>
    <property type="match status" value="1"/>
</dbReference>
<keyword evidence="5" id="KW-0997">Cell inner membrane</keyword>
<evidence type="ECO:0000256" key="3">
    <source>
        <dbReference type="ARBA" id="ARBA00022448"/>
    </source>
</evidence>
<evidence type="ECO:0000256" key="5">
    <source>
        <dbReference type="ARBA" id="ARBA00022519"/>
    </source>
</evidence>
<evidence type="ECO:0000313" key="10">
    <source>
        <dbReference type="EMBL" id="MFD2543067.1"/>
    </source>
</evidence>
<feature type="transmembrane region" description="Helical" evidence="9">
    <location>
        <begin position="539"/>
        <end position="556"/>
    </location>
</feature>
<dbReference type="PRINTS" id="PR00702">
    <property type="entry name" value="ACRIFLAVINRP"/>
</dbReference>
<feature type="transmembrane region" description="Helical" evidence="9">
    <location>
        <begin position="364"/>
        <end position="384"/>
    </location>
</feature>